<comment type="caution">
    <text evidence="1">The sequence shown here is derived from an EMBL/GenBank/DDBJ whole genome shotgun (WGS) entry which is preliminary data.</text>
</comment>
<organism evidence="1 2">
    <name type="scientific">Stakelama flava</name>
    <dbReference type="NCBI Taxonomy" id="2860338"/>
    <lineage>
        <taxon>Bacteria</taxon>
        <taxon>Pseudomonadati</taxon>
        <taxon>Pseudomonadota</taxon>
        <taxon>Alphaproteobacteria</taxon>
        <taxon>Sphingomonadales</taxon>
        <taxon>Sphingomonadaceae</taxon>
        <taxon>Stakelama</taxon>
    </lineage>
</organism>
<sequence length="137" mass="14459">MHLPYFVRIRELVDASGVRLRLGVENGPAGLQIALERSDLAAVPLATLDIYGAELLCGFIMAARLAGSDDLAEEQAWGANAATFALLGSARRIEIVQNGSAGPVSIPATLWDRLFAELCIVAAHGRAVAEPGRATLH</sequence>
<name>A0ABS6XJV1_9SPHN</name>
<evidence type="ECO:0000313" key="1">
    <source>
        <dbReference type="EMBL" id="MBW4330460.1"/>
    </source>
</evidence>
<reference evidence="1 2" key="1">
    <citation type="submission" date="2021-07" db="EMBL/GenBank/DDBJ databases">
        <title>Stakelama flava sp. nov., a novel endophytic bacterium isolated from branch of Kandelia candel.</title>
        <authorList>
            <person name="Tuo L."/>
        </authorList>
    </citation>
    <scope>NUCLEOTIDE SEQUENCE [LARGE SCALE GENOMIC DNA]</scope>
    <source>
        <strain evidence="1 2">CBK3Z-3</strain>
    </source>
</reference>
<dbReference type="EMBL" id="JAHWZX010000004">
    <property type="protein sequence ID" value="MBW4330460.1"/>
    <property type="molecule type" value="Genomic_DNA"/>
</dbReference>
<gene>
    <name evidence="1" type="ORF">KY084_06175</name>
</gene>
<proteinExistence type="predicted"/>
<accession>A0ABS6XJV1</accession>
<dbReference type="Proteomes" id="UP001197214">
    <property type="component" value="Unassembled WGS sequence"/>
</dbReference>
<keyword evidence="2" id="KW-1185">Reference proteome</keyword>
<evidence type="ECO:0000313" key="2">
    <source>
        <dbReference type="Proteomes" id="UP001197214"/>
    </source>
</evidence>
<protein>
    <submittedName>
        <fullName evidence="1">Uncharacterized protein</fullName>
    </submittedName>
</protein>